<dbReference type="Proteomes" id="UP000323067">
    <property type="component" value="Chromosome vii"/>
</dbReference>
<evidence type="ECO:0000256" key="3">
    <source>
        <dbReference type="ARBA" id="ARBA00023295"/>
    </source>
</evidence>
<evidence type="ECO:0000256" key="4">
    <source>
        <dbReference type="RuleBase" id="RU361153"/>
    </source>
</evidence>
<protein>
    <submittedName>
        <fullName evidence="6">Cellulase family</fullName>
    </submittedName>
</protein>
<evidence type="ECO:0000313" key="7">
    <source>
        <dbReference type="Proteomes" id="UP000323067"/>
    </source>
</evidence>
<accession>A0A2H4SG12</accession>
<dbReference type="PANTHER" id="PTHR31263">
    <property type="entry name" value="CELLULASE FAMILY PROTEIN (AFU_ORTHOLOGUE AFUA_5G14560)"/>
    <property type="match status" value="1"/>
</dbReference>
<evidence type="ECO:0000313" key="6">
    <source>
        <dbReference type="EMBL" id="ATY62039.1"/>
    </source>
</evidence>
<gene>
    <name evidence="6" type="ORF">A9K55_008189</name>
</gene>
<dbReference type="VEuPathDB" id="FungiDB:A9K55_008189"/>
<organism evidence="6 7">
    <name type="scientific">Cordyceps militaris</name>
    <name type="common">Caterpillar fungus</name>
    <name type="synonym">Clavaria militaris</name>
    <dbReference type="NCBI Taxonomy" id="73501"/>
    <lineage>
        <taxon>Eukaryota</taxon>
        <taxon>Fungi</taxon>
        <taxon>Dikarya</taxon>
        <taxon>Ascomycota</taxon>
        <taxon>Pezizomycotina</taxon>
        <taxon>Sordariomycetes</taxon>
        <taxon>Hypocreomycetidae</taxon>
        <taxon>Hypocreales</taxon>
        <taxon>Cordycipitaceae</taxon>
        <taxon>Cordyceps</taxon>
    </lineage>
</organism>
<sequence>MGSARACASLHSEEFHSCLVFIQQGYNSMEAFTIKSSSSSAKVSATQRGIDGWSMDSSKPTTGIRTTTTTPSRLCRAQHEDQSYYLQTAQLLGMKLSTVLALAGLAMSSLTAGKPKVPLHTSSRWILGSDNQRVKLRCVNWAGHLEANVPEGLHKQPVAAIAGWIAAHGFNCVRLTYSIDMALHPDLPVAQSFRAAAVATGADEAGLMALHDAAVCTNPFLHNATVLEAFDAVQAALWDYGIMTILDNHVSRASWCCNLDDGNGWWSDAPGDVDANSRFFDHGRWLDGLRAMAAWARGKPGIIGMSLRNELRAHVTQIPAAAGVWRENMPAAAKAVHGANPDVLVIMGGLNGGTDLTPLRDRSMDTSAWAGKNVWEAHAYSFTITTPDFGSCSIRKVNYGLLFGFVLEQNKGNTGPLFLSEFGVGMTGGDKDGLNDKDSSYLTCLREYMEDNDADWSLWALQGTYYVRDGKVDAEETWGALDHDWKDWRNPKFKAMLGKMPEVTQFPRG</sequence>
<evidence type="ECO:0000259" key="5">
    <source>
        <dbReference type="Pfam" id="PF00150"/>
    </source>
</evidence>
<dbReference type="GO" id="GO:0000272">
    <property type="term" value="P:polysaccharide catabolic process"/>
    <property type="evidence" value="ECO:0007669"/>
    <property type="project" value="InterPro"/>
</dbReference>
<feature type="domain" description="Glycoside hydrolase family 5" evidence="5">
    <location>
        <begin position="160"/>
        <end position="462"/>
    </location>
</feature>
<evidence type="ECO:0000256" key="2">
    <source>
        <dbReference type="ARBA" id="ARBA00022801"/>
    </source>
</evidence>
<proteinExistence type="inferred from homology"/>
<dbReference type="OrthoDB" id="442731at2759"/>
<keyword evidence="3 4" id="KW-0326">Glycosidase</keyword>
<dbReference type="PANTHER" id="PTHR31263:SF0">
    <property type="entry name" value="CELLULASE FAMILY PROTEIN (AFU_ORTHOLOGUE AFUA_5G14560)"/>
    <property type="match status" value="1"/>
</dbReference>
<keyword evidence="2 4" id="KW-0378">Hydrolase</keyword>
<evidence type="ECO:0000256" key="1">
    <source>
        <dbReference type="ARBA" id="ARBA00005641"/>
    </source>
</evidence>
<dbReference type="Pfam" id="PF00150">
    <property type="entry name" value="Cellulase"/>
    <property type="match status" value="1"/>
</dbReference>
<reference evidence="6 7" key="1">
    <citation type="journal article" date="2017" name="BMC Genomics">
        <title>Chromosome level assembly and secondary metabolite potential of the parasitic fungus Cordyceps militaris.</title>
        <authorList>
            <person name="Kramer G.J."/>
            <person name="Nodwell J.R."/>
        </authorList>
    </citation>
    <scope>NUCLEOTIDE SEQUENCE [LARGE SCALE GENOMIC DNA]</scope>
    <source>
        <strain evidence="6 7">ATCC 34164</strain>
    </source>
</reference>
<dbReference type="SUPFAM" id="SSF51445">
    <property type="entry name" value="(Trans)glycosidases"/>
    <property type="match status" value="1"/>
</dbReference>
<dbReference type="GO" id="GO:0004553">
    <property type="term" value="F:hydrolase activity, hydrolyzing O-glycosyl compounds"/>
    <property type="evidence" value="ECO:0007669"/>
    <property type="project" value="InterPro"/>
</dbReference>
<dbReference type="InterPro" id="IPR017853">
    <property type="entry name" value="GH"/>
</dbReference>
<dbReference type="Gene3D" id="3.20.20.80">
    <property type="entry name" value="Glycosidases"/>
    <property type="match status" value="1"/>
</dbReference>
<name>A0A2H4SG12_CORMI</name>
<comment type="similarity">
    <text evidence="1 4">Belongs to the glycosyl hydrolase 5 (cellulase A) family.</text>
</comment>
<dbReference type="VEuPathDB" id="FungiDB:CCM_06716"/>
<dbReference type="AlphaFoldDB" id="A0A2H4SG12"/>
<dbReference type="InterPro" id="IPR001547">
    <property type="entry name" value="Glyco_hydro_5"/>
</dbReference>
<dbReference type="EMBL" id="CP023324">
    <property type="protein sequence ID" value="ATY62039.1"/>
    <property type="molecule type" value="Genomic_DNA"/>
</dbReference>